<dbReference type="Gene3D" id="3.40.1350.10">
    <property type="match status" value="1"/>
</dbReference>
<dbReference type="InterPro" id="IPR052906">
    <property type="entry name" value="Type_IV_Methyl-Rstrct_Enzyme"/>
</dbReference>
<dbReference type="Pfam" id="PF04471">
    <property type="entry name" value="Mrr_cat"/>
    <property type="match status" value="1"/>
</dbReference>
<protein>
    <recommendedName>
        <fullName evidence="2">Restriction endonuclease type IV Mrr domain-containing protein</fullName>
    </recommendedName>
</protein>
<feature type="transmembrane region" description="Helical" evidence="1">
    <location>
        <begin position="35"/>
        <end position="52"/>
    </location>
</feature>
<dbReference type="SUPFAM" id="SSF52980">
    <property type="entry name" value="Restriction endonuclease-like"/>
    <property type="match status" value="1"/>
</dbReference>
<keyword evidence="4" id="KW-1185">Reference proteome</keyword>
<evidence type="ECO:0000259" key="2">
    <source>
        <dbReference type="Pfam" id="PF04471"/>
    </source>
</evidence>
<proteinExistence type="predicted"/>
<name>A0ABP9W8K1_9DEIO</name>
<dbReference type="RefSeq" id="WP_345465466.1">
    <property type="nucleotide sequence ID" value="NZ_BAABRP010000009.1"/>
</dbReference>
<dbReference type="InterPro" id="IPR007560">
    <property type="entry name" value="Restrct_endonuc_IV_Mrr"/>
</dbReference>
<keyword evidence="1" id="KW-0472">Membrane</keyword>
<dbReference type="EMBL" id="BAABRP010000009">
    <property type="protein sequence ID" value="GAA5513673.1"/>
    <property type="molecule type" value="Genomic_DNA"/>
</dbReference>
<dbReference type="InterPro" id="IPR011856">
    <property type="entry name" value="tRNA_endonuc-like_dom_sf"/>
</dbReference>
<dbReference type="PANTHER" id="PTHR30015">
    <property type="entry name" value="MRR RESTRICTION SYSTEM PROTEIN"/>
    <property type="match status" value="1"/>
</dbReference>
<gene>
    <name evidence="3" type="ORF">Dcar01_02417</name>
</gene>
<evidence type="ECO:0000313" key="4">
    <source>
        <dbReference type="Proteomes" id="UP001401887"/>
    </source>
</evidence>
<dbReference type="Proteomes" id="UP001401887">
    <property type="component" value="Unassembled WGS sequence"/>
</dbReference>
<reference evidence="3 4" key="1">
    <citation type="submission" date="2024-02" db="EMBL/GenBank/DDBJ databases">
        <title>Deinococcus carri NBRC 110142.</title>
        <authorList>
            <person name="Ichikawa N."/>
            <person name="Katano-Makiyama Y."/>
            <person name="Hidaka K."/>
        </authorList>
    </citation>
    <scope>NUCLEOTIDE SEQUENCE [LARGE SCALE GENOMIC DNA]</scope>
    <source>
        <strain evidence="3 4">NBRC 110142</strain>
    </source>
</reference>
<comment type="caution">
    <text evidence="3">The sequence shown here is derived from an EMBL/GenBank/DDBJ whole genome shotgun (WGS) entry which is preliminary data.</text>
</comment>
<accession>A0ABP9W8K1</accession>
<dbReference type="PANTHER" id="PTHR30015:SF6">
    <property type="entry name" value="SLL1429 PROTEIN"/>
    <property type="match status" value="1"/>
</dbReference>
<evidence type="ECO:0000256" key="1">
    <source>
        <dbReference type="SAM" id="Phobius"/>
    </source>
</evidence>
<feature type="transmembrane region" description="Helical" evidence="1">
    <location>
        <begin position="12"/>
        <end position="29"/>
    </location>
</feature>
<organism evidence="3 4">
    <name type="scientific">Deinococcus carri</name>
    <dbReference type="NCBI Taxonomy" id="1211323"/>
    <lineage>
        <taxon>Bacteria</taxon>
        <taxon>Thermotogati</taxon>
        <taxon>Deinococcota</taxon>
        <taxon>Deinococci</taxon>
        <taxon>Deinococcales</taxon>
        <taxon>Deinococcaceae</taxon>
        <taxon>Deinococcus</taxon>
    </lineage>
</organism>
<sequence>MARRRRRKKEDPRAVVTLALLFGLFYSGISGAWGLFAVLVLLLVGAVVLLVAQTRAKRTRALALRDLQALTPRELELHVAQVLNALPGWRAEATRGSADQGADVIATGPSGAKVAVQVKKYSNPVGNKAVQEIVASKAFYRCAHAVVVTSGPGYTRAARELARANGVPLWGPDELFRLQALAAQKQAPPRDLLPA</sequence>
<dbReference type="InterPro" id="IPR011335">
    <property type="entry name" value="Restrct_endonuc-II-like"/>
</dbReference>
<evidence type="ECO:0000313" key="3">
    <source>
        <dbReference type="EMBL" id="GAA5513673.1"/>
    </source>
</evidence>
<keyword evidence="1" id="KW-0812">Transmembrane</keyword>
<feature type="domain" description="Restriction endonuclease type IV Mrr" evidence="2">
    <location>
        <begin position="67"/>
        <end position="178"/>
    </location>
</feature>
<keyword evidence="1" id="KW-1133">Transmembrane helix</keyword>